<evidence type="ECO:0000313" key="2">
    <source>
        <dbReference type="Proteomes" id="UP001148184"/>
    </source>
</evidence>
<organism evidence="1 2">
    <name type="scientific">Pseudomonas rubra</name>
    <dbReference type="NCBI Taxonomy" id="2942627"/>
    <lineage>
        <taxon>Bacteria</taxon>
        <taxon>Pseudomonadati</taxon>
        <taxon>Pseudomonadota</taxon>
        <taxon>Gammaproteobacteria</taxon>
        <taxon>Pseudomonadales</taxon>
        <taxon>Pseudomonadaceae</taxon>
        <taxon>Pseudomonas</taxon>
    </lineage>
</organism>
<sequence length="160" mass="18054">MDNQKVRSYLRKGELAAALLETLGYSYEEKSYAVPKWIEPTKKDPIKSLSEKFEAEVLKPMIDQLKGLAKAQVASVCPVNIGTRFTITKLPAAHFLNGYAMPRDHIYEVEEVARIKAGTERAQRLNLVGLAISFDVKLGFQERRLWLPLDCIKVVADADF</sequence>
<proteinExistence type="predicted"/>
<dbReference type="RefSeq" id="WP_273892629.1">
    <property type="nucleotide sequence ID" value="NZ_JAMDGP010000015.1"/>
</dbReference>
<protein>
    <submittedName>
        <fullName evidence="1">Uncharacterized protein</fullName>
    </submittedName>
</protein>
<keyword evidence="2" id="KW-1185">Reference proteome</keyword>
<comment type="caution">
    <text evidence="1">The sequence shown here is derived from an EMBL/GenBank/DDBJ whole genome shotgun (WGS) entry which is preliminary data.</text>
</comment>
<name>A0ABT5P6S9_9PSED</name>
<dbReference type="Proteomes" id="UP001148184">
    <property type="component" value="Unassembled WGS sequence"/>
</dbReference>
<gene>
    <name evidence="1" type="ORF">M5G17_09240</name>
</gene>
<accession>A0ABT5P6S9</accession>
<dbReference type="EMBL" id="JAMDGZ010000018">
    <property type="protein sequence ID" value="MDD1013862.1"/>
    <property type="molecule type" value="Genomic_DNA"/>
</dbReference>
<evidence type="ECO:0000313" key="1">
    <source>
        <dbReference type="EMBL" id="MDD1013862.1"/>
    </source>
</evidence>
<reference evidence="1 2" key="1">
    <citation type="submission" date="2022-05" db="EMBL/GenBank/DDBJ databases">
        <title>Novel Pseudomonas spp. Isolated from a Rainbow Trout Aquaculture Facility.</title>
        <authorList>
            <person name="Testerman T."/>
            <person name="Graf J."/>
        </authorList>
    </citation>
    <scope>NUCLEOTIDE SEQUENCE [LARGE SCALE GENOMIC DNA]</scope>
    <source>
        <strain evidence="1 2">ID1025</strain>
    </source>
</reference>